<sequence length="975" mass="114591">MKILSVNIYGYGKIIKQEFNTNQDFLQIFGENEAGKSTMMSFIHSVLFGFPTKKEQEPRREPRMHNLYGGKLTVQFKDEPEPVEIERLKGKVQGDLKVYFKDGTTKGEEWLAKKMNYIDKRTYRSIFSFDVLGLQDIHKNMTEDKLQEYLLRAGALGSHEYDEMLSAIDKELKTLYKRNGINPVINTELQDLNELSDKIRGLEKHEDDYKTLINDQVKTLESLNAKKHAMHQMEMIRKQKMKEVMYHKDIKDWKQLESKLNIEPVTFPERGIERYESLYNHVKQSARDIGLRQEKLKSLIAEIQHVKLPDKAMVSYLEALQKDEPEIKQQNLEVVRLKNSTANLENEIMNLQKDIGWQEEHPDVDDSNIVRESVQSLLSKYDEIMLEEQYLIREIDHLRADIKQLDAEIEESEKNQIDDIRMKKKREVLDREFELVEKKRMYQLIEKDYEREKRERDRVKNWQAALIITISVIAIAIGVMFIINNSYLYGGLGLAVGAAALFILVITNNREQDTLKTDYQQEVESLQNDINTLKEEYNIDFDIDDAKDLRQELKSLRAKRNSFSVKLDDLKETLSVNEANQDHLNVQLAEVKQKLKVNPELEDKYIVDAIYTIRQIKQKRHQINREQQELDNITQRLNDFDTRVSEEVSAFGIHYNKTSIFHEAGQLAAKLQKDESMYYRLREQADLLENEITVLEERNASSQRELNQLLDYVDADDEEEYYYYARKHSEYTENVSRFKELSDKLDEEHFDYDIRNELSGRLLADLKTDEENINEQIDNLNGQIQGEQQALVEINNEIKLLESDGKLSELNHLYGMRKGVVQSLAEEYMSLTYIRILIETHIKAIKDERLPIVIEEARETFEFVTKGRYINVIYSDEGIFVKHKNGQVFHPLELSQSTKEMLYISLRLSLIRALKGYYQLPIIIDDAFVHFDSERTRTILDYFRSKSDDQVLYFTCNLNTSIPSAQTIKLKEKTK</sequence>
<dbReference type="HOGENOM" id="CLU_006135_1_0_9"/>
<reference evidence="4 5" key="1">
    <citation type="submission" date="2014-07" db="EMBL/GenBank/DDBJ databases">
        <authorList>
            <person name="Urmite Genomes Urmite Genomes"/>
        </authorList>
    </citation>
    <scope>NUCLEOTIDE SEQUENCE [LARGE SCALE GENOMIC DNA]</scope>
    <source>
        <strain evidence="4 5">13MG44_air</strain>
    </source>
</reference>
<feature type="coiled-coil region" evidence="1">
    <location>
        <begin position="388"/>
        <end position="455"/>
    </location>
</feature>
<evidence type="ECO:0000313" key="4">
    <source>
        <dbReference type="EMBL" id="CEA01109.1"/>
    </source>
</evidence>
<feature type="domain" description="YhaN AAA" evidence="3">
    <location>
        <begin position="1"/>
        <end position="203"/>
    </location>
</feature>
<keyword evidence="2" id="KW-0812">Transmembrane</keyword>
<feature type="coiled-coil region" evidence="1">
    <location>
        <begin position="763"/>
        <end position="804"/>
    </location>
</feature>
<dbReference type="EMBL" id="CCSE01000001">
    <property type="protein sequence ID" value="CEA01109.1"/>
    <property type="molecule type" value="Genomic_DNA"/>
</dbReference>
<dbReference type="InterPro" id="IPR038734">
    <property type="entry name" value="YhaN_AAA"/>
</dbReference>
<gene>
    <name evidence="4" type="ORF">BN1048_01237</name>
</gene>
<dbReference type="AlphaFoldDB" id="A0A078M4E3"/>
<keyword evidence="2" id="KW-0472">Membrane</keyword>
<accession>A0A078M4E3</accession>
<feature type="coiled-coil region" evidence="1">
    <location>
        <begin position="671"/>
        <end position="705"/>
    </location>
</feature>
<dbReference type="Proteomes" id="UP000044136">
    <property type="component" value="Unassembled WGS sequence"/>
</dbReference>
<keyword evidence="5" id="KW-1185">Reference proteome</keyword>
<evidence type="ECO:0000256" key="1">
    <source>
        <dbReference type="SAM" id="Coils"/>
    </source>
</evidence>
<dbReference type="Gene3D" id="3.40.50.300">
    <property type="entry name" value="P-loop containing nucleotide triphosphate hydrolases"/>
    <property type="match status" value="2"/>
</dbReference>
<feature type="transmembrane region" description="Helical" evidence="2">
    <location>
        <begin position="461"/>
        <end position="483"/>
    </location>
</feature>
<dbReference type="RefSeq" id="WP_035809489.1">
    <property type="nucleotide sequence ID" value="NZ_CCSE01000001.1"/>
</dbReference>
<dbReference type="PANTHER" id="PTHR41259:SF1">
    <property type="entry name" value="DOUBLE-STRAND BREAK REPAIR RAD50 ATPASE, PUTATIVE-RELATED"/>
    <property type="match status" value="1"/>
</dbReference>
<dbReference type="InterPro" id="IPR027417">
    <property type="entry name" value="P-loop_NTPase"/>
</dbReference>
<dbReference type="PANTHER" id="PTHR41259">
    <property type="entry name" value="DOUBLE-STRAND BREAK REPAIR RAD50 ATPASE, PUTATIVE-RELATED"/>
    <property type="match status" value="1"/>
</dbReference>
<name>A0A078M4E3_9STAP</name>
<evidence type="ECO:0000256" key="2">
    <source>
        <dbReference type="SAM" id="Phobius"/>
    </source>
</evidence>
<feature type="coiled-coil region" evidence="1">
    <location>
        <begin position="185"/>
        <end position="212"/>
    </location>
</feature>
<dbReference type="SUPFAM" id="SSF52540">
    <property type="entry name" value="P-loop containing nucleoside triphosphate hydrolases"/>
    <property type="match status" value="1"/>
</dbReference>
<dbReference type="eggNOG" id="COG4717">
    <property type="taxonomic scope" value="Bacteria"/>
</dbReference>
<dbReference type="Pfam" id="PF13514">
    <property type="entry name" value="AAA_27"/>
    <property type="match status" value="1"/>
</dbReference>
<keyword evidence="1" id="KW-0175">Coiled coil</keyword>
<proteinExistence type="predicted"/>
<dbReference type="OrthoDB" id="9764467at2"/>
<feature type="coiled-coil region" evidence="1">
    <location>
        <begin position="327"/>
        <end position="354"/>
    </location>
</feature>
<feature type="coiled-coil region" evidence="1">
    <location>
        <begin position="509"/>
        <end position="573"/>
    </location>
</feature>
<evidence type="ECO:0000313" key="5">
    <source>
        <dbReference type="Proteomes" id="UP000044136"/>
    </source>
</evidence>
<protein>
    <recommendedName>
        <fullName evidence="3">YhaN AAA domain-containing protein</fullName>
    </recommendedName>
</protein>
<evidence type="ECO:0000259" key="3">
    <source>
        <dbReference type="Pfam" id="PF13514"/>
    </source>
</evidence>
<feature type="transmembrane region" description="Helical" evidence="2">
    <location>
        <begin position="489"/>
        <end position="507"/>
    </location>
</feature>
<keyword evidence="2" id="KW-1133">Transmembrane helix</keyword>
<organism evidence="4 5">
    <name type="scientific">Jeotgalicoccus saudimassiliensis</name>
    <dbReference type="NCBI Taxonomy" id="1461582"/>
    <lineage>
        <taxon>Bacteria</taxon>
        <taxon>Bacillati</taxon>
        <taxon>Bacillota</taxon>
        <taxon>Bacilli</taxon>
        <taxon>Bacillales</taxon>
        <taxon>Staphylococcaceae</taxon>
        <taxon>Jeotgalicoccus</taxon>
    </lineage>
</organism>
<feature type="coiled-coil region" evidence="1">
    <location>
        <begin position="613"/>
        <end position="643"/>
    </location>
</feature>
<dbReference type="STRING" id="1461582.BN1048_01237"/>